<evidence type="ECO:0000313" key="3">
    <source>
        <dbReference type="Proteomes" id="UP000188879"/>
    </source>
</evidence>
<dbReference type="GO" id="GO:0046503">
    <property type="term" value="P:glycerolipid catabolic process"/>
    <property type="evidence" value="ECO:0007669"/>
    <property type="project" value="TreeGrafter"/>
</dbReference>
<dbReference type="AlphaFoldDB" id="A0A1V2H5Y3"/>
<dbReference type="InterPro" id="IPR050471">
    <property type="entry name" value="AB_hydrolase"/>
</dbReference>
<dbReference type="Pfam" id="PF00561">
    <property type="entry name" value="Abhydrolase_1"/>
    <property type="match status" value="1"/>
</dbReference>
<gene>
    <name evidence="2" type="ORF">BKE38_07315</name>
</gene>
<protein>
    <recommendedName>
        <fullName evidence="1">AB hydrolase-1 domain-containing protein</fullName>
    </recommendedName>
</protein>
<comment type="caution">
    <text evidence="2">The sequence shown here is derived from an EMBL/GenBank/DDBJ whole genome shotgun (WGS) entry which is preliminary data.</text>
</comment>
<dbReference type="InterPro" id="IPR000073">
    <property type="entry name" value="AB_hydrolase_1"/>
</dbReference>
<dbReference type="RefSeq" id="WP_076956722.1">
    <property type="nucleotide sequence ID" value="NZ_MLCO01000059.1"/>
</dbReference>
<dbReference type="InterPro" id="IPR029058">
    <property type="entry name" value="AB_hydrolase_fold"/>
</dbReference>
<dbReference type="PANTHER" id="PTHR43433">
    <property type="entry name" value="HYDROLASE, ALPHA/BETA FOLD FAMILY PROTEIN"/>
    <property type="match status" value="1"/>
</dbReference>
<dbReference type="PRINTS" id="PR00111">
    <property type="entry name" value="ABHYDROLASE"/>
</dbReference>
<dbReference type="OrthoDB" id="9801400at2"/>
<dbReference type="Gene3D" id="3.40.50.1820">
    <property type="entry name" value="alpha/beta hydrolase"/>
    <property type="match status" value="1"/>
</dbReference>
<dbReference type="GO" id="GO:0004806">
    <property type="term" value="F:triacylglycerol lipase activity"/>
    <property type="evidence" value="ECO:0007669"/>
    <property type="project" value="TreeGrafter"/>
</dbReference>
<evidence type="ECO:0000313" key="2">
    <source>
        <dbReference type="EMBL" id="ONG55964.1"/>
    </source>
</evidence>
<dbReference type="EMBL" id="MLCO01000059">
    <property type="protein sequence ID" value="ONG55964.1"/>
    <property type="molecule type" value="Genomic_DNA"/>
</dbReference>
<proteinExistence type="predicted"/>
<dbReference type="PANTHER" id="PTHR43433:SF5">
    <property type="entry name" value="AB HYDROLASE-1 DOMAIN-CONTAINING PROTEIN"/>
    <property type="match status" value="1"/>
</dbReference>
<dbReference type="SUPFAM" id="SSF53474">
    <property type="entry name" value="alpha/beta-Hydrolases"/>
    <property type="match status" value="1"/>
</dbReference>
<dbReference type="Proteomes" id="UP000188879">
    <property type="component" value="Unassembled WGS sequence"/>
</dbReference>
<accession>A0A1V2H5Y3</accession>
<evidence type="ECO:0000259" key="1">
    <source>
        <dbReference type="Pfam" id="PF00561"/>
    </source>
</evidence>
<organism evidence="2 3">
    <name type="scientific">Teichococcus deserti</name>
    <dbReference type="NCBI Taxonomy" id="1817963"/>
    <lineage>
        <taxon>Bacteria</taxon>
        <taxon>Pseudomonadati</taxon>
        <taxon>Pseudomonadota</taxon>
        <taxon>Alphaproteobacteria</taxon>
        <taxon>Acetobacterales</taxon>
        <taxon>Roseomonadaceae</taxon>
        <taxon>Roseomonas</taxon>
    </lineage>
</organism>
<feature type="domain" description="AB hydrolase-1" evidence="1">
    <location>
        <begin position="22"/>
        <end position="145"/>
    </location>
</feature>
<keyword evidence="3" id="KW-1185">Reference proteome</keyword>
<sequence length="255" mass="26362">MLIRNGAAVLHARVDGPADGVPLLLLHGLAGDLRMWDPQAEALSAQYRVIRFDLRGQGLSEGGVAGVTLADLADDAVAVLDALSVASAHVGGISLGGRVALELAARAPARVLSLMPCNTAITFGAPEAWDQRIARALESGMEANADAALSRWVEDVASPGSRALRRMIVTGPVDGYVAGAGILRDARADSIAGKITARTTVIFGEADVATPLRDSQAIRDAIPGAALVTIPRAAHVPNFEFAEELTAAMRAHLAG</sequence>
<name>A0A1V2H5Y3_9PROT</name>
<reference evidence="2 3" key="1">
    <citation type="submission" date="2016-10" db="EMBL/GenBank/DDBJ databases">
        <title>Draft Genome sequence of Roseomonas sp. strain M3.</title>
        <authorList>
            <person name="Subhash Y."/>
            <person name="Lee S."/>
        </authorList>
    </citation>
    <scope>NUCLEOTIDE SEQUENCE [LARGE SCALE GENOMIC DNA]</scope>
    <source>
        <strain evidence="2 3">M3</strain>
    </source>
</reference>